<name>A0A8H4TZS3_9HYPO</name>
<accession>A0A8H4TZS3</accession>
<dbReference type="Gene3D" id="1.25.40.20">
    <property type="entry name" value="Ankyrin repeat-containing domain"/>
    <property type="match status" value="1"/>
</dbReference>
<dbReference type="SUPFAM" id="SSF48403">
    <property type="entry name" value="Ankyrin repeat"/>
    <property type="match status" value="1"/>
</dbReference>
<dbReference type="EMBL" id="JABEXW010000253">
    <property type="protein sequence ID" value="KAF4967123.1"/>
    <property type="molecule type" value="Genomic_DNA"/>
</dbReference>
<dbReference type="Proteomes" id="UP000622797">
    <property type="component" value="Unassembled WGS sequence"/>
</dbReference>
<sequence length="409" mass="46754">MQSLPVELLRQIAYQCRRTDLAQLARTCRLNHHIGNPLLYKHHAVFTIASQAFVDEESAIKILRKAKTADAYLHEEMAGLRYSTISCSFEKVRLTPAHLAASTGQTAILSFLLDEGFPGHRWSEIWDMTLLAAAVLGNQPKTVELLASKIVAIDDAHKAYKWPKLQIAKEAIFSTATEQALSVAATDILDMFFQKGWITRHHLMRKYHTVASPDREAWRKVIPYLLQQDVPPRLEGCRSVTQLCYELGNIEPHNLLQSCRGSLIGSGLVDRSGTDRPTRSLVSQLYRRPRYLTPDVISRMMWDHPEEVLRLHSFGSSAAAIPLPSPDERLQRFARALDLNPESLQEILGEEPMALRVFHSWRKFRRDDWVRARYPSLLVRLVDRMVLGGFPLDIHGVRHMLFRFPLLLE</sequence>
<evidence type="ECO:0000313" key="2">
    <source>
        <dbReference type="Proteomes" id="UP000622797"/>
    </source>
</evidence>
<evidence type="ECO:0008006" key="3">
    <source>
        <dbReference type="Google" id="ProtNLM"/>
    </source>
</evidence>
<reference evidence="1" key="2">
    <citation type="submission" date="2020-05" db="EMBL/GenBank/DDBJ databases">
        <authorList>
            <person name="Kim H.-S."/>
            <person name="Proctor R.H."/>
            <person name="Brown D.W."/>
        </authorList>
    </citation>
    <scope>NUCLEOTIDE SEQUENCE</scope>
    <source>
        <strain evidence="1">NRRL 20472</strain>
    </source>
</reference>
<dbReference type="AlphaFoldDB" id="A0A8H4TZS3"/>
<dbReference type="InterPro" id="IPR036770">
    <property type="entry name" value="Ankyrin_rpt-contain_sf"/>
</dbReference>
<protein>
    <recommendedName>
        <fullName evidence="3">F-box domain-containing protein</fullName>
    </recommendedName>
</protein>
<proteinExistence type="predicted"/>
<organism evidence="1 2">
    <name type="scientific">Fusarium sarcochroum</name>
    <dbReference type="NCBI Taxonomy" id="1208366"/>
    <lineage>
        <taxon>Eukaryota</taxon>
        <taxon>Fungi</taxon>
        <taxon>Dikarya</taxon>
        <taxon>Ascomycota</taxon>
        <taxon>Pezizomycotina</taxon>
        <taxon>Sordariomycetes</taxon>
        <taxon>Hypocreomycetidae</taxon>
        <taxon>Hypocreales</taxon>
        <taxon>Nectriaceae</taxon>
        <taxon>Fusarium</taxon>
        <taxon>Fusarium lateritium species complex</taxon>
    </lineage>
</organism>
<evidence type="ECO:0000313" key="1">
    <source>
        <dbReference type="EMBL" id="KAF4967123.1"/>
    </source>
</evidence>
<keyword evidence="2" id="KW-1185">Reference proteome</keyword>
<reference evidence="1" key="1">
    <citation type="journal article" date="2020" name="BMC Genomics">
        <title>Correction to: Identification and distribution of gene clusters required for synthesis of sphingolipid metabolism inhibitors in diverse species of the filamentous fungus Fusarium.</title>
        <authorList>
            <person name="Kim H.S."/>
            <person name="Lohmar J.M."/>
            <person name="Busman M."/>
            <person name="Brown D.W."/>
            <person name="Naumann T.A."/>
            <person name="Divon H.H."/>
            <person name="Lysoe E."/>
            <person name="Uhlig S."/>
            <person name="Proctor R.H."/>
        </authorList>
    </citation>
    <scope>NUCLEOTIDE SEQUENCE</scope>
    <source>
        <strain evidence="1">NRRL 20472</strain>
    </source>
</reference>
<comment type="caution">
    <text evidence="1">The sequence shown here is derived from an EMBL/GenBank/DDBJ whole genome shotgun (WGS) entry which is preliminary data.</text>
</comment>
<gene>
    <name evidence="1" type="ORF">FSARC_5284</name>
</gene>